<feature type="compositionally biased region" description="Basic and acidic residues" evidence="3">
    <location>
        <begin position="299"/>
        <end position="308"/>
    </location>
</feature>
<dbReference type="eggNOG" id="KOG1101">
    <property type="taxonomic scope" value="Eukaryota"/>
</dbReference>
<feature type="region of interest" description="Disordered" evidence="3">
    <location>
        <begin position="710"/>
        <end position="743"/>
    </location>
</feature>
<dbReference type="Gene3D" id="1.10.1170.10">
    <property type="entry name" value="Inhibitor Of Apoptosis Protein (2mihbC-IAP-1), Chain A"/>
    <property type="match status" value="2"/>
</dbReference>
<dbReference type="SMART" id="SM00384">
    <property type="entry name" value="AT_hook"/>
    <property type="match status" value="3"/>
</dbReference>
<feature type="region of interest" description="Disordered" evidence="3">
    <location>
        <begin position="557"/>
        <end position="599"/>
    </location>
</feature>
<reference evidence="4 5" key="1">
    <citation type="journal article" date="2009" name="Genome Res.">
        <title>Comparative genomics of protoploid Saccharomycetaceae.</title>
        <authorList>
            <consortium name="The Genolevures Consortium"/>
            <person name="Souciet J.-L."/>
            <person name="Dujon B."/>
            <person name="Gaillardin C."/>
            <person name="Johnston M."/>
            <person name="Baret P.V."/>
            <person name="Cliften P."/>
            <person name="Sherman D.J."/>
            <person name="Weissenbach J."/>
            <person name="Westhof E."/>
            <person name="Wincker P."/>
            <person name="Jubin C."/>
            <person name="Poulain J."/>
            <person name="Barbe V."/>
            <person name="Segurens B."/>
            <person name="Artiguenave F."/>
            <person name="Anthouard V."/>
            <person name="Vacherie B."/>
            <person name="Val M.-E."/>
            <person name="Fulton R.S."/>
            <person name="Minx P."/>
            <person name="Wilson R."/>
            <person name="Durrens P."/>
            <person name="Jean G."/>
            <person name="Marck C."/>
            <person name="Martin T."/>
            <person name="Nikolski M."/>
            <person name="Rolland T."/>
            <person name="Seret M.-L."/>
            <person name="Casaregola S."/>
            <person name="Despons L."/>
            <person name="Fairhead C."/>
            <person name="Fischer G."/>
            <person name="Lafontaine I."/>
            <person name="Leh V."/>
            <person name="Lemaire M."/>
            <person name="de Montigny J."/>
            <person name="Neuveglise C."/>
            <person name="Thierry A."/>
            <person name="Blanc-Lenfle I."/>
            <person name="Bleykasten C."/>
            <person name="Diffels J."/>
            <person name="Fritsch E."/>
            <person name="Frangeul L."/>
            <person name="Goeffon A."/>
            <person name="Jauniaux N."/>
            <person name="Kachouri-Lafond R."/>
            <person name="Payen C."/>
            <person name="Potier S."/>
            <person name="Pribylova L."/>
            <person name="Ozanne C."/>
            <person name="Richard G.-F."/>
            <person name="Sacerdot C."/>
            <person name="Straub M.-L."/>
            <person name="Talla E."/>
        </authorList>
    </citation>
    <scope>NUCLEOTIDE SEQUENCE [LARGE SCALE GENOMIC DNA]</scope>
    <source>
        <strain evidence="5">ATCC 56472 / CBS 6340 / NRRL Y-8284</strain>
    </source>
</reference>
<name>C5DKU3_LACTC</name>
<dbReference type="Pfam" id="PF02178">
    <property type="entry name" value="AT_hook"/>
    <property type="match status" value="3"/>
</dbReference>
<evidence type="ECO:0000256" key="2">
    <source>
        <dbReference type="ARBA" id="ARBA00022833"/>
    </source>
</evidence>
<feature type="region of interest" description="Disordered" evidence="3">
    <location>
        <begin position="265"/>
        <end position="382"/>
    </location>
</feature>
<dbReference type="Proteomes" id="UP000002036">
    <property type="component" value="Chromosome F"/>
</dbReference>
<evidence type="ECO:0000256" key="1">
    <source>
        <dbReference type="ARBA" id="ARBA00022723"/>
    </source>
</evidence>
<dbReference type="GO" id="GO:0046872">
    <property type="term" value="F:metal ion binding"/>
    <property type="evidence" value="ECO:0007669"/>
    <property type="project" value="UniProtKB-KW"/>
</dbReference>
<keyword evidence="1" id="KW-0479">Metal-binding</keyword>
<dbReference type="OrthoDB" id="4070233at2759"/>
<dbReference type="EMBL" id="CU928170">
    <property type="protein sequence ID" value="CAR24094.1"/>
    <property type="molecule type" value="Genomic_DNA"/>
</dbReference>
<dbReference type="GO" id="GO:0003677">
    <property type="term" value="F:DNA binding"/>
    <property type="evidence" value="ECO:0007669"/>
    <property type="project" value="InterPro"/>
</dbReference>
<keyword evidence="5" id="KW-1185">Reference proteome</keyword>
<dbReference type="InterPro" id="IPR051190">
    <property type="entry name" value="Baculoviral_IAP"/>
</dbReference>
<dbReference type="SUPFAM" id="SSF57924">
    <property type="entry name" value="Inhibitor of apoptosis (IAP) repeat"/>
    <property type="match status" value="2"/>
</dbReference>
<accession>C5DKU3</accession>
<feature type="region of interest" description="Disordered" evidence="3">
    <location>
        <begin position="414"/>
        <end position="440"/>
    </location>
</feature>
<dbReference type="OMA" id="QINMENG"/>
<evidence type="ECO:0000256" key="3">
    <source>
        <dbReference type="SAM" id="MobiDB-lite"/>
    </source>
</evidence>
<dbReference type="InterPro" id="IPR001370">
    <property type="entry name" value="BIR_rpt"/>
</dbReference>
<dbReference type="InParanoid" id="C5DKU3"/>
<proteinExistence type="predicted"/>
<gene>
    <name evidence="4" type="ordered locus">KLTH0F07568g</name>
</gene>
<feature type="compositionally biased region" description="Polar residues" evidence="3">
    <location>
        <begin position="566"/>
        <end position="578"/>
    </location>
</feature>
<dbReference type="KEGG" id="lth:KLTH0F07568g"/>
<dbReference type="PRINTS" id="PR00929">
    <property type="entry name" value="ATHOOK"/>
</dbReference>
<keyword evidence="2" id="KW-0862">Zinc</keyword>
<feature type="compositionally biased region" description="Basic and acidic residues" evidence="3">
    <location>
        <begin position="331"/>
        <end position="342"/>
    </location>
</feature>
<evidence type="ECO:0000313" key="5">
    <source>
        <dbReference type="Proteomes" id="UP000002036"/>
    </source>
</evidence>
<dbReference type="InterPro" id="IPR017956">
    <property type="entry name" value="AT_hook_DNA-bd_motif"/>
</dbReference>
<dbReference type="RefSeq" id="XP_002554531.1">
    <property type="nucleotide sequence ID" value="XM_002554485.1"/>
</dbReference>
<feature type="compositionally biased region" description="Basic residues" evidence="3">
    <location>
        <begin position="288"/>
        <end position="298"/>
    </location>
</feature>
<dbReference type="PANTHER" id="PTHR46771">
    <property type="entry name" value="DETERIN"/>
    <property type="match status" value="1"/>
</dbReference>
<evidence type="ECO:0000313" key="4">
    <source>
        <dbReference type="EMBL" id="CAR24094.1"/>
    </source>
</evidence>
<dbReference type="PANTHER" id="PTHR46771:SF5">
    <property type="entry name" value="DETERIN"/>
    <property type="match status" value="1"/>
</dbReference>
<dbReference type="GeneID" id="8292736"/>
<organism evidence="4 5">
    <name type="scientific">Lachancea thermotolerans (strain ATCC 56472 / CBS 6340 / NRRL Y-8284)</name>
    <name type="common">Yeast</name>
    <name type="synonym">Kluyveromyces thermotolerans</name>
    <dbReference type="NCBI Taxonomy" id="559295"/>
    <lineage>
        <taxon>Eukaryota</taxon>
        <taxon>Fungi</taxon>
        <taxon>Dikarya</taxon>
        <taxon>Ascomycota</taxon>
        <taxon>Saccharomycotina</taxon>
        <taxon>Saccharomycetes</taxon>
        <taxon>Saccharomycetales</taxon>
        <taxon>Saccharomycetaceae</taxon>
        <taxon>Lachancea</taxon>
    </lineage>
</organism>
<dbReference type="Pfam" id="PF00653">
    <property type="entry name" value="BIR"/>
    <property type="match status" value="1"/>
</dbReference>
<feature type="compositionally biased region" description="Basic and acidic residues" evidence="3">
    <location>
        <begin position="718"/>
        <end position="731"/>
    </location>
</feature>
<protein>
    <submittedName>
        <fullName evidence="4">KLTH0F07568p</fullName>
    </submittedName>
</protein>
<dbReference type="FunCoup" id="C5DKU3">
    <property type="interactions" value="87"/>
</dbReference>
<dbReference type="PROSITE" id="PS50143">
    <property type="entry name" value="BIR_REPEAT_2"/>
    <property type="match status" value="2"/>
</dbReference>
<dbReference type="HOGENOM" id="CLU_341677_0_0_1"/>
<dbReference type="AlphaFoldDB" id="C5DKU3"/>
<feature type="compositionally biased region" description="Low complexity" evidence="3">
    <location>
        <begin position="590"/>
        <end position="599"/>
    </location>
</feature>
<sequence>MSSAFHRYRDRHESFCRVFNVQGKRCTWPYRVIPAKAMAQLGFEYQPTFIGEALCRDYVSCCYCGLNTYNFHECRAKALTLTLSKVLEKHLKLSPGCLNSALKLVLMRSYYKAKPIDWSMEAPFSDPHSEDMISLRQWTFNEGWSHSEQPGLSAESMAKAGLLRYDLGLPSSELQEDHNDTTYCVYCSKIIGSWEVGDDPIWEHFVCCNGGNCHFFETMPNQLLLESLKAKLMNSSLSTDVNTPPSLDYYEMFGSLLKRFEEQTTVEESVIKRGRPRSSHINELPHEPRKRGRPKKQRIVGEGDHENSTEGAPQSTEKEVVVKRKRGRPKKIIDESSAEIKPKRPRGRPKKDAPIPITQSIELPKVSEDLLSQGDPEGTNILEPFADKEQSNLSENLPKGSSSLNSDFAQREISAPPFAGKESSTSPRRRIKLRTNSKTPMLAEDELNESDTNSTKSIIVNFKSRSPQKEDTARNPIIDDSFDAFSFSAHGNSEFIIPENAFQLHLNKKGSSAEKFPSTPVKQALISEGSVEMKNPSGSHGKSSSGILDKIDMDVEISDSSDDSPGRNSSKSEGSSPIHTPVHRTEESPGKSSFKGGKFSSAGLLSENASLPTVKPSSVSVNDGEHPFFGVGLLENYASNTKGTNKVLQSPKATTVSSEQHFVNDRVPEKKTATFPIEQAPGSQPFSIGSGSAALPIPNEESTTIFKETLGPEVTTTGEEHSLSKPTERDSGQTGNPSCLEKSLNSIDEDRRVLSHYFHNLLRYINLNDASLANEADGDLSFFVKHMPEDEKRLSFAAWLDEKVVALKEEFNRDYKLKIVKLEEQFQSAQTFVRNLDSEEALLGIAKEYNIDLLSPSP</sequence>
<dbReference type="SMART" id="SM00238">
    <property type="entry name" value="BIR"/>
    <property type="match status" value="1"/>
</dbReference>